<reference evidence="6 7" key="1">
    <citation type="submission" date="2006-10" db="EMBL/GenBank/DDBJ databases">
        <title>The Genome Sequence of Batrachochytrium dendrobatidis JEL423.</title>
        <authorList>
            <consortium name="The Broad Institute Genome Sequencing Platform"/>
            <person name="Birren B."/>
            <person name="Lander E."/>
            <person name="Galagan J."/>
            <person name="Cuomo C."/>
            <person name="Devon K."/>
            <person name="Jaffe D."/>
            <person name="Butler J."/>
            <person name="Alvarez P."/>
            <person name="Gnerre S."/>
            <person name="Grabherr M."/>
            <person name="Kleber M."/>
            <person name="Mauceli E."/>
            <person name="Brockman W."/>
            <person name="Young S."/>
            <person name="LaButti K."/>
            <person name="Sykes S."/>
            <person name="DeCaprio D."/>
            <person name="Crawford M."/>
            <person name="Koehrsen M."/>
            <person name="Engels R."/>
            <person name="Montgomery P."/>
            <person name="Pearson M."/>
            <person name="Howarth C."/>
            <person name="Larson L."/>
            <person name="White J."/>
            <person name="O'Leary S."/>
            <person name="Kodira C."/>
            <person name="Zeng Q."/>
            <person name="Yandava C."/>
            <person name="Alvarado L."/>
            <person name="Longcore J."/>
            <person name="James T."/>
        </authorList>
    </citation>
    <scope>NUCLEOTIDE SEQUENCE [LARGE SCALE GENOMIC DNA]</scope>
    <source>
        <strain evidence="6 7">JEL423</strain>
    </source>
</reference>
<keyword evidence="3" id="KW-0832">Ubl conjugation</keyword>
<comment type="similarity">
    <text evidence="5">Belongs to the Fanconi anemia protein FANCD2 family.</text>
</comment>
<evidence type="ECO:0000313" key="6">
    <source>
        <dbReference type="EMBL" id="OAJ39814.1"/>
    </source>
</evidence>
<dbReference type="PANTHER" id="PTHR32086">
    <property type="entry name" value="FANCONI ANEMIA GROUP D2 PROTEIN"/>
    <property type="match status" value="1"/>
</dbReference>
<organism evidence="6 7">
    <name type="scientific">Batrachochytrium dendrobatidis (strain JEL423)</name>
    <dbReference type="NCBI Taxonomy" id="403673"/>
    <lineage>
        <taxon>Eukaryota</taxon>
        <taxon>Fungi</taxon>
        <taxon>Fungi incertae sedis</taxon>
        <taxon>Chytridiomycota</taxon>
        <taxon>Chytridiomycota incertae sedis</taxon>
        <taxon>Chytridiomycetes</taxon>
        <taxon>Rhizophydiales</taxon>
        <taxon>Rhizophydiales incertae sedis</taxon>
        <taxon>Batrachochytrium</taxon>
    </lineage>
</organism>
<keyword evidence="2" id="KW-1017">Isopeptide bond</keyword>
<evidence type="ECO:0000256" key="1">
    <source>
        <dbReference type="ARBA" id="ARBA00004123"/>
    </source>
</evidence>
<evidence type="ECO:0000256" key="4">
    <source>
        <dbReference type="ARBA" id="ARBA00023242"/>
    </source>
</evidence>
<dbReference type="AlphaFoldDB" id="A0A177WJH3"/>
<dbReference type="GO" id="GO:0000793">
    <property type="term" value="C:condensed chromosome"/>
    <property type="evidence" value="ECO:0007669"/>
    <property type="project" value="TreeGrafter"/>
</dbReference>
<evidence type="ECO:0000256" key="5">
    <source>
        <dbReference type="ARBA" id="ARBA00093456"/>
    </source>
</evidence>
<gene>
    <name evidence="6" type="ORF">BDEG_23629</name>
</gene>
<comment type="subcellular location">
    <subcellularLocation>
        <location evidence="1">Nucleus</location>
    </subcellularLocation>
</comment>
<dbReference type="EMBL" id="DS022303">
    <property type="protein sequence ID" value="OAJ39814.1"/>
    <property type="molecule type" value="Genomic_DNA"/>
</dbReference>
<dbReference type="GO" id="GO:0070182">
    <property type="term" value="F:DNA polymerase binding"/>
    <property type="evidence" value="ECO:0007669"/>
    <property type="project" value="TreeGrafter"/>
</dbReference>
<reference evidence="6 7" key="2">
    <citation type="submission" date="2016-05" db="EMBL/GenBank/DDBJ databases">
        <title>Lineage-specific infection strategies underlie the spectrum of fungal disease in amphibians.</title>
        <authorList>
            <person name="Cuomo C.A."/>
            <person name="Farrer R.A."/>
            <person name="James T."/>
            <person name="Longcore J."/>
            <person name="Birren B."/>
        </authorList>
    </citation>
    <scope>NUCLEOTIDE SEQUENCE [LARGE SCALE GENOMIC DNA]</scope>
    <source>
        <strain evidence="6 7">JEL423</strain>
    </source>
</reference>
<dbReference type="InterPro" id="IPR029448">
    <property type="entry name" value="FANCD2"/>
</dbReference>
<dbReference type="GO" id="GO:1990918">
    <property type="term" value="P:double-strand break repair involved in meiotic recombination"/>
    <property type="evidence" value="ECO:0007669"/>
    <property type="project" value="TreeGrafter"/>
</dbReference>
<protein>
    <submittedName>
        <fullName evidence="6">Uncharacterized protein</fullName>
    </submittedName>
</protein>
<dbReference type="GO" id="GO:0005634">
    <property type="term" value="C:nucleus"/>
    <property type="evidence" value="ECO:0007669"/>
    <property type="project" value="UniProtKB-SubCell"/>
</dbReference>
<dbReference type="GO" id="GO:0007129">
    <property type="term" value="P:homologous chromosome pairing at meiosis"/>
    <property type="evidence" value="ECO:0007669"/>
    <property type="project" value="TreeGrafter"/>
</dbReference>
<dbReference type="GO" id="GO:0036297">
    <property type="term" value="P:interstrand cross-link repair"/>
    <property type="evidence" value="ECO:0007669"/>
    <property type="project" value="TreeGrafter"/>
</dbReference>
<accession>A0A177WJH3</accession>
<evidence type="ECO:0000313" key="7">
    <source>
        <dbReference type="Proteomes" id="UP000077115"/>
    </source>
</evidence>
<dbReference type="Proteomes" id="UP000077115">
    <property type="component" value="Unassembled WGS sequence"/>
</dbReference>
<keyword evidence="4" id="KW-0539">Nucleus</keyword>
<proteinExistence type="inferred from homology"/>
<dbReference type="VEuPathDB" id="FungiDB:BDEG_23629"/>
<evidence type="ECO:0000256" key="2">
    <source>
        <dbReference type="ARBA" id="ARBA00022499"/>
    </source>
</evidence>
<dbReference type="GO" id="GO:0031573">
    <property type="term" value="P:mitotic intra-S DNA damage checkpoint signaling"/>
    <property type="evidence" value="ECO:0007669"/>
    <property type="project" value="TreeGrafter"/>
</dbReference>
<name>A0A177WJH3_BATDL</name>
<sequence length="101" mass="10918">MLDGCLVFPSQPLQICKTGHVLSTTQESVSITPYLFSDRLSKKIKSYSAIHLDQFLNGFATLMDTTDSLIGILSSVKQVKNGSDSLASNDTAIGSTFDIDE</sequence>
<evidence type="ECO:0000256" key="3">
    <source>
        <dbReference type="ARBA" id="ARBA00022843"/>
    </source>
</evidence>
<dbReference type="PANTHER" id="PTHR32086:SF0">
    <property type="entry name" value="FANCONI ANEMIA GROUP D2 PROTEIN"/>
    <property type="match status" value="1"/>
</dbReference>